<gene>
    <name evidence="1" type="primary">AVEN_26020_1</name>
    <name evidence="1" type="ORF">TNCT_295851</name>
</gene>
<reference evidence="1" key="1">
    <citation type="submission" date="2020-07" db="EMBL/GenBank/DDBJ databases">
        <title>Multicomponent nature underlies the extraordinary mechanical properties of spider dragline silk.</title>
        <authorList>
            <person name="Kono N."/>
            <person name="Nakamura H."/>
            <person name="Mori M."/>
            <person name="Yoshida Y."/>
            <person name="Ohtoshi R."/>
            <person name="Malay A.D."/>
            <person name="Moran D.A.P."/>
            <person name="Tomita M."/>
            <person name="Numata K."/>
            <person name="Arakawa K."/>
        </authorList>
    </citation>
    <scope>NUCLEOTIDE SEQUENCE</scope>
</reference>
<organism evidence="1 2">
    <name type="scientific">Trichonephila clavata</name>
    <name type="common">Joro spider</name>
    <name type="synonym">Nephila clavata</name>
    <dbReference type="NCBI Taxonomy" id="2740835"/>
    <lineage>
        <taxon>Eukaryota</taxon>
        <taxon>Metazoa</taxon>
        <taxon>Ecdysozoa</taxon>
        <taxon>Arthropoda</taxon>
        <taxon>Chelicerata</taxon>
        <taxon>Arachnida</taxon>
        <taxon>Araneae</taxon>
        <taxon>Araneomorphae</taxon>
        <taxon>Entelegynae</taxon>
        <taxon>Araneoidea</taxon>
        <taxon>Nephilidae</taxon>
        <taxon>Trichonephila</taxon>
    </lineage>
</organism>
<dbReference type="EMBL" id="BMAO01027007">
    <property type="protein sequence ID" value="GFR13912.1"/>
    <property type="molecule type" value="Genomic_DNA"/>
</dbReference>
<dbReference type="Proteomes" id="UP000887116">
    <property type="component" value="Unassembled WGS sequence"/>
</dbReference>
<protein>
    <submittedName>
        <fullName evidence="1">Uncharacterized protein</fullName>
    </submittedName>
</protein>
<name>A0A8X6LMK7_TRICU</name>
<accession>A0A8X6LMK7</accession>
<proteinExistence type="predicted"/>
<keyword evidence="2" id="KW-1185">Reference proteome</keyword>
<evidence type="ECO:0000313" key="2">
    <source>
        <dbReference type="Proteomes" id="UP000887116"/>
    </source>
</evidence>
<evidence type="ECO:0000313" key="1">
    <source>
        <dbReference type="EMBL" id="GFR13912.1"/>
    </source>
</evidence>
<dbReference type="AlphaFoldDB" id="A0A8X6LMK7"/>
<sequence>MIDGLVLAKAFELDEISNTFEDYVNDALLSENTLISKENANALLNIDEFYRFPWKKALYDDKFISNETGNIESSITEICQDAFSSMEMPALMLENDCFNDIGTISEEESIFYEKDLEVLKQNTLDGAYQLLDVPYIPCTLSEPAFKLPSVIDILKKLPIMEVDETFDFSDFPYEVAEAFL</sequence>
<comment type="caution">
    <text evidence="1">The sequence shown here is derived from an EMBL/GenBank/DDBJ whole genome shotgun (WGS) entry which is preliminary data.</text>
</comment>